<evidence type="ECO:0000256" key="1">
    <source>
        <dbReference type="SAM" id="MobiDB-lite"/>
    </source>
</evidence>
<name>A0ABT5XEV2_9EURY</name>
<dbReference type="Proteomes" id="UP001215956">
    <property type="component" value="Unassembled WGS sequence"/>
</dbReference>
<gene>
    <name evidence="2" type="ORF">P0O24_06525</name>
</gene>
<dbReference type="EMBL" id="JARFPL010000016">
    <property type="protein sequence ID" value="MDF0593234.1"/>
    <property type="molecule type" value="Genomic_DNA"/>
</dbReference>
<proteinExistence type="predicted"/>
<sequence length="92" mass="9989">MSSSRNLLHLQAPSSRCNDEAIRGTLFRTGDELQAHVDGLKRLQARTAEELEALLDDWHKVQADGPGDQNTSDAFGPGAGLPGRRGRAPVHF</sequence>
<accession>A0ABT5XEV2</accession>
<keyword evidence="3" id="KW-1185">Reference proteome</keyword>
<comment type="caution">
    <text evidence="2">The sequence shown here is derived from an EMBL/GenBank/DDBJ whole genome shotgun (WGS) entry which is preliminary data.</text>
</comment>
<feature type="region of interest" description="Disordered" evidence="1">
    <location>
        <begin position="62"/>
        <end position="92"/>
    </location>
</feature>
<evidence type="ECO:0000313" key="2">
    <source>
        <dbReference type="EMBL" id="MDF0593234.1"/>
    </source>
</evidence>
<dbReference type="RefSeq" id="WP_316968939.1">
    <property type="nucleotide sequence ID" value="NZ_JARFPL010000016.1"/>
</dbReference>
<organism evidence="2 3">
    <name type="scientific">Candidatus Methanocrinis alkalitolerans</name>
    <dbReference type="NCBI Taxonomy" id="3033395"/>
    <lineage>
        <taxon>Archaea</taxon>
        <taxon>Methanobacteriati</taxon>
        <taxon>Methanobacteriota</taxon>
        <taxon>Stenosarchaea group</taxon>
        <taxon>Methanomicrobia</taxon>
        <taxon>Methanotrichales</taxon>
        <taxon>Methanotrichaceae</taxon>
        <taxon>Methanocrinis</taxon>
    </lineage>
</organism>
<evidence type="ECO:0000313" key="3">
    <source>
        <dbReference type="Proteomes" id="UP001215956"/>
    </source>
</evidence>
<reference evidence="2 3" key="1">
    <citation type="submission" date="2023-03" db="EMBL/GenBank/DDBJ databases">
        <title>Whole genome sequencing of Methanotrichaceae archaeon M04Ac.</title>
        <authorList>
            <person name="Khomyakova M.A."/>
            <person name="Merkel A.Y."/>
            <person name="Slobodkin A.I."/>
        </authorList>
    </citation>
    <scope>NUCLEOTIDE SEQUENCE [LARGE SCALE GENOMIC DNA]</scope>
    <source>
        <strain evidence="2 3">M04Ac</strain>
    </source>
</reference>
<protein>
    <submittedName>
        <fullName evidence="2">Uncharacterized protein</fullName>
    </submittedName>
</protein>